<organism evidence="2 3">
    <name type="scientific">Capsella rubella</name>
    <dbReference type="NCBI Taxonomy" id="81985"/>
    <lineage>
        <taxon>Eukaryota</taxon>
        <taxon>Viridiplantae</taxon>
        <taxon>Streptophyta</taxon>
        <taxon>Embryophyta</taxon>
        <taxon>Tracheophyta</taxon>
        <taxon>Spermatophyta</taxon>
        <taxon>Magnoliopsida</taxon>
        <taxon>eudicotyledons</taxon>
        <taxon>Gunneridae</taxon>
        <taxon>Pentapetalae</taxon>
        <taxon>rosids</taxon>
        <taxon>malvids</taxon>
        <taxon>Brassicales</taxon>
        <taxon>Brassicaceae</taxon>
        <taxon>Camelineae</taxon>
        <taxon>Capsella</taxon>
    </lineage>
</organism>
<evidence type="ECO:0000313" key="3">
    <source>
        <dbReference type="Proteomes" id="UP000029121"/>
    </source>
</evidence>
<dbReference type="AlphaFoldDB" id="R0I833"/>
<dbReference type="PANTHER" id="PTHR47481:SF41">
    <property type="entry name" value="COPIA-LIKE POLYPROTEIN_RETROTRANSPOSON"/>
    <property type="match status" value="1"/>
</dbReference>
<accession>R0I833</accession>
<dbReference type="EMBL" id="KB870807">
    <property type="protein sequence ID" value="EOA32658.1"/>
    <property type="molecule type" value="Genomic_DNA"/>
</dbReference>
<name>R0I833_9BRAS</name>
<keyword evidence="3" id="KW-1185">Reference proteome</keyword>
<dbReference type="Pfam" id="PF14223">
    <property type="entry name" value="Retrotran_gag_2"/>
    <property type="match status" value="1"/>
</dbReference>
<dbReference type="PANTHER" id="PTHR47481">
    <property type="match status" value="1"/>
</dbReference>
<evidence type="ECO:0008006" key="4">
    <source>
        <dbReference type="Google" id="ProtNLM"/>
    </source>
</evidence>
<feature type="non-terminal residue" evidence="2">
    <location>
        <position position="352"/>
    </location>
</feature>
<reference evidence="3" key="1">
    <citation type="journal article" date="2013" name="Nat. Genet.">
        <title>The Capsella rubella genome and the genomic consequences of rapid mating system evolution.</title>
        <authorList>
            <person name="Slotte T."/>
            <person name="Hazzouri K.M."/>
            <person name="Agren J.A."/>
            <person name="Koenig D."/>
            <person name="Maumus F."/>
            <person name="Guo Y.L."/>
            <person name="Steige K."/>
            <person name="Platts A.E."/>
            <person name="Escobar J.S."/>
            <person name="Newman L.K."/>
            <person name="Wang W."/>
            <person name="Mandakova T."/>
            <person name="Vello E."/>
            <person name="Smith L.M."/>
            <person name="Henz S.R."/>
            <person name="Steffen J."/>
            <person name="Takuno S."/>
            <person name="Brandvain Y."/>
            <person name="Coop G."/>
            <person name="Andolfatto P."/>
            <person name="Hu T.T."/>
            <person name="Blanchette M."/>
            <person name="Clark R.M."/>
            <person name="Quesneville H."/>
            <person name="Nordborg M."/>
            <person name="Gaut B.S."/>
            <person name="Lysak M.A."/>
            <person name="Jenkins J."/>
            <person name="Grimwood J."/>
            <person name="Chapman J."/>
            <person name="Prochnik S."/>
            <person name="Shu S."/>
            <person name="Rokhsar D."/>
            <person name="Schmutz J."/>
            <person name="Weigel D."/>
            <person name="Wright S.I."/>
        </authorList>
    </citation>
    <scope>NUCLEOTIDE SEQUENCE [LARGE SCALE GENOMIC DNA]</scope>
    <source>
        <strain evidence="3">cv. Monte Gargano</strain>
    </source>
</reference>
<proteinExistence type="predicted"/>
<dbReference type="Proteomes" id="UP000029121">
    <property type="component" value="Unassembled WGS sequence"/>
</dbReference>
<feature type="compositionally biased region" description="Low complexity" evidence="1">
    <location>
        <begin position="196"/>
        <end position="223"/>
    </location>
</feature>
<gene>
    <name evidence="2" type="ORF">CARUB_v10015956mg</name>
</gene>
<feature type="region of interest" description="Disordered" evidence="1">
    <location>
        <begin position="183"/>
        <end position="265"/>
    </location>
</feature>
<sequence length="352" mass="39663">MAAVTERAFGVTNIKSHIPLILDLNDHNYDAWRELFLTHCLTFDVLGHVDGSSHPANDADQPWLKRDGLVKLWIYGTLAPPLFKSTFKTGGTNQFRNNKDARVMQIDNELRTLEIGNQSIQDYCQALKSLADLLSNLDSPVNDRNLVMYMLNGLNEKFDNIINVIKHQKPLPSFDDAKSMLQDEESRLKKAHKAIASHSAHASSPAALVTTNTSDQTQQNQTSENKNYRPWRRNNHRNNKGRNNQQSTQPQQQQQRPQFPSWGPPAYWPTPYPSWQPSPYTPWSPYPTNFHNRGLLGPSPRSQNSSQAEAHIASLQPTRDFAEAFNTMTLTDPSSGGWYMDSAATAHLASSA</sequence>
<evidence type="ECO:0000313" key="2">
    <source>
        <dbReference type="EMBL" id="EOA32658.1"/>
    </source>
</evidence>
<evidence type="ECO:0000256" key="1">
    <source>
        <dbReference type="SAM" id="MobiDB-lite"/>
    </source>
</evidence>
<feature type="compositionally biased region" description="Basic residues" evidence="1">
    <location>
        <begin position="229"/>
        <end position="240"/>
    </location>
</feature>
<dbReference type="eggNOG" id="KOG0017">
    <property type="taxonomic scope" value="Eukaryota"/>
</dbReference>
<feature type="compositionally biased region" description="Low complexity" evidence="1">
    <location>
        <begin position="241"/>
        <end position="260"/>
    </location>
</feature>
<protein>
    <recommendedName>
        <fullName evidence="4">Retrotransposon Copia-like N-terminal domain-containing protein</fullName>
    </recommendedName>
</protein>